<comment type="similarity">
    <text evidence="1">Belongs to the 5'-nucleotidase family.</text>
</comment>
<dbReference type="PANTHER" id="PTHR11575">
    <property type="entry name" value="5'-NUCLEOTIDASE-RELATED"/>
    <property type="match status" value="1"/>
</dbReference>
<evidence type="ECO:0000313" key="5">
    <source>
        <dbReference type="EMBL" id="MDR7329454.1"/>
    </source>
</evidence>
<dbReference type="Gene3D" id="3.90.780.10">
    <property type="entry name" value="5'-Nucleotidase, C-terminal domain"/>
    <property type="match status" value="1"/>
</dbReference>
<keyword evidence="1 5" id="KW-0378">Hydrolase</keyword>
<sequence>MFQFRRAGQLLAAATATSLVFSGASVAGAAEAGQVSFSITNFTDFHGYLEQSVDADDPANTQMGAALMAAIMDFVGEDNDHQIRTTSGDNVGGSAFVSAISDDEYTLKALNEMGIDVSTAGNHEFDRGYDDLVNRIQVKSDYPILNANVLDADDNPALKPYEIFERDGVRVAVIGTNTTQVPNKVSPAGVEGLTFADPVATANSYAEELKTTDKADVVIVLQHDDIENVQGFNEHVDAAFGGDSHARHPQGDDNGTFTAQSQDYGKVISEYEFTFDTGTGEIVEGSESISQFDYSDEAIAALVPDATVTETVAVATAEATALGSEVLATTEDSFYRGSNPGAEPGSNRGVESTANNMLAESNRWAMDEFLGGDVIDLGLMNAGGVRSDLPAGKVTVQDAKDMQPFGNNLAYATLSGQAIIDALENQWTEGTGNSRPRLSLGVSDNVSYSYDPSQPKGERIINVTIDGEALDPAADYQVATATFLFEGGDGFIDPADVRDLTDVGYLDVTAFSDFLASDSAELREGQAEVGVVGLENLKAGEEVTLDLSSLNYSSAGEPMATTVTVRLGGVTQTAEIDNSLTDTDNGLGENGRATVTLDMPADVVGAQTLTITTDAGTNVSIPVTVAEGQTPGADSRGSSTGSDNFGLVAAVAAILAAIGGAVAYLFPAELNAFVSRF</sequence>
<keyword evidence="1" id="KW-0547">Nucleotide-binding</keyword>
<dbReference type="Pfam" id="PF09587">
    <property type="entry name" value="PGA_cap"/>
    <property type="match status" value="1"/>
</dbReference>
<evidence type="ECO:0000313" key="6">
    <source>
        <dbReference type="Proteomes" id="UP001180840"/>
    </source>
</evidence>
<keyword evidence="6" id="KW-1185">Reference proteome</keyword>
<dbReference type="Pfam" id="PF02872">
    <property type="entry name" value="5_nucleotid_C"/>
    <property type="match status" value="1"/>
</dbReference>
<evidence type="ECO:0000259" key="3">
    <source>
        <dbReference type="Pfam" id="PF02872"/>
    </source>
</evidence>
<dbReference type="Proteomes" id="UP001180840">
    <property type="component" value="Unassembled WGS sequence"/>
</dbReference>
<dbReference type="PRINTS" id="PR01607">
    <property type="entry name" value="APYRASEFAMLY"/>
</dbReference>
<evidence type="ECO:0000259" key="4">
    <source>
        <dbReference type="Pfam" id="PF09587"/>
    </source>
</evidence>
<dbReference type="InterPro" id="IPR036907">
    <property type="entry name" value="5'-Nucleotdase_C_sf"/>
</dbReference>
<dbReference type="InterPro" id="IPR019079">
    <property type="entry name" value="Capsule_synth_CapA"/>
</dbReference>
<reference evidence="5" key="1">
    <citation type="submission" date="2023-07" db="EMBL/GenBank/DDBJ databases">
        <title>Sequencing the genomes of 1000 actinobacteria strains.</title>
        <authorList>
            <person name="Klenk H.-P."/>
        </authorList>
    </citation>
    <scope>NUCLEOTIDE SEQUENCE</scope>
    <source>
        <strain evidence="5">DSM 107476</strain>
    </source>
</reference>
<accession>A0ABU1ZWZ3</accession>
<dbReference type="Gene3D" id="3.60.21.10">
    <property type="match status" value="1"/>
</dbReference>
<name>A0ABU1ZWZ3_9CORY</name>
<feature type="transmembrane region" description="Helical" evidence="2">
    <location>
        <begin position="645"/>
        <end position="666"/>
    </location>
</feature>
<feature type="domain" description="5'-Nucleotidase C-terminal" evidence="3">
    <location>
        <begin position="346"/>
        <end position="491"/>
    </location>
</feature>
<dbReference type="SUPFAM" id="SSF55816">
    <property type="entry name" value="5'-nucleotidase (syn. UDP-sugar hydrolase), C-terminal domain"/>
    <property type="match status" value="1"/>
</dbReference>
<evidence type="ECO:0000256" key="2">
    <source>
        <dbReference type="SAM" id="Phobius"/>
    </source>
</evidence>
<protein>
    <submittedName>
        <fullName evidence="5">5'-nucleotidase</fullName>
        <ecNumber evidence="5">3.1.3.5</ecNumber>
    </submittedName>
</protein>
<dbReference type="InterPro" id="IPR006179">
    <property type="entry name" value="5_nucleotidase/apyrase"/>
</dbReference>
<feature type="domain" description="Capsule synthesis protein CapA" evidence="4">
    <location>
        <begin position="101"/>
        <end position="227"/>
    </location>
</feature>
<feature type="chain" id="PRO_5044981333" evidence="1">
    <location>
        <begin position="30"/>
        <end position="677"/>
    </location>
</feature>
<dbReference type="GO" id="GO:0008253">
    <property type="term" value="F:5'-nucleotidase activity"/>
    <property type="evidence" value="ECO:0007669"/>
    <property type="project" value="UniProtKB-EC"/>
</dbReference>
<feature type="signal peptide" evidence="1">
    <location>
        <begin position="1"/>
        <end position="29"/>
    </location>
</feature>
<dbReference type="RefSeq" id="WP_290194216.1">
    <property type="nucleotide sequence ID" value="NZ_CP047654.1"/>
</dbReference>
<comment type="caution">
    <text evidence="5">The sequence shown here is derived from an EMBL/GenBank/DDBJ whole genome shotgun (WGS) entry which is preliminary data.</text>
</comment>
<organism evidence="5 6">
    <name type="scientific">Corynebacterium guangdongense</name>
    <dbReference type="NCBI Taxonomy" id="1783348"/>
    <lineage>
        <taxon>Bacteria</taxon>
        <taxon>Bacillati</taxon>
        <taxon>Actinomycetota</taxon>
        <taxon>Actinomycetes</taxon>
        <taxon>Mycobacteriales</taxon>
        <taxon>Corynebacteriaceae</taxon>
        <taxon>Corynebacterium</taxon>
    </lineage>
</organism>
<dbReference type="InterPro" id="IPR029052">
    <property type="entry name" value="Metallo-depent_PP-like"/>
</dbReference>
<dbReference type="EMBL" id="JAVDXZ010000001">
    <property type="protein sequence ID" value="MDR7329454.1"/>
    <property type="molecule type" value="Genomic_DNA"/>
</dbReference>
<dbReference type="SUPFAM" id="SSF56300">
    <property type="entry name" value="Metallo-dependent phosphatases"/>
    <property type="match status" value="1"/>
</dbReference>
<keyword evidence="2" id="KW-0812">Transmembrane</keyword>
<keyword evidence="1" id="KW-0732">Signal</keyword>
<keyword evidence="2" id="KW-1133">Transmembrane helix</keyword>
<evidence type="ECO:0000256" key="1">
    <source>
        <dbReference type="RuleBase" id="RU362119"/>
    </source>
</evidence>
<dbReference type="EC" id="3.1.3.5" evidence="5"/>
<keyword evidence="2" id="KW-0472">Membrane</keyword>
<gene>
    <name evidence="5" type="ORF">J2S39_001130</name>
</gene>
<dbReference type="InterPro" id="IPR008334">
    <property type="entry name" value="5'-Nucleotdase_C"/>
</dbReference>
<proteinExistence type="inferred from homology"/>
<dbReference type="PANTHER" id="PTHR11575:SF24">
    <property type="entry name" value="5'-NUCLEOTIDASE"/>
    <property type="match status" value="1"/>
</dbReference>